<feature type="repeat" description="WD" evidence="3">
    <location>
        <begin position="97"/>
        <end position="130"/>
    </location>
</feature>
<comment type="caution">
    <text evidence="5">The sequence shown here is derived from an EMBL/GenBank/DDBJ whole genome shotgun (WGS) entry which is preliminary data.</text>
</comment>
<name>A0A8J5XVW5_DIALT</name>
<dbReference type="Gene3D" id="2.130.10.10">
    <property type="entry name" value="YVTN repeat-like/Quinoprotein amine dehydrogenase"/>
    <property type="match status" value="3"/>
</dbReference>
<keyword evidence="2" id="KW-0677">Repeat</keyword>
<accession>A0A8J5XVW5</accession>
<dbReference type="PROSITE" id="PS50082">
    <property type="entry name" value="WD_REPEATS_2"/>
    <property type="match status" value="7"/>
</dbReference>
<feature type="region of interest" description="Disordered" evidence="4">
    <location>
        <begin position="354"/>
        <end position="381"/>
    </location>
</feature>
<feature type="compositionally biased region" description="Polar residues" evidence="4">
    <location>
        <begin position="454"/>
        <end position="466"/>
    </location>
</feature>
<keyword evidence="1 3" id="KW-0853">WD repeat</keyword>
<dbReference type="OrthoDB" id="10264588at2759"/>
<feature type="repeat" description="WD" evidence="3">
    <location>
        <begin position="181"/>
        <end position="222"/>
    </location>
</feature>
<dbReference type="Proteomes" id="UP000751190">
    <property type="component" value="Unassembled WGS sequence"/>
</dbReference>
<evidence type="ECO:0000256" key="4">
    <source>
        <dbReference type="SAM" id="MobiDB-lite"/>
    </source>
</evidence>
<evidence type="ECO:0000313" key="6">
    <source>
        <dbReference type="Proteomes" id="UP000751190"/>
    </source>
</evidence>
<dbReference type="InterPro" id="IPR019775">
    <property type="entry name" value="WD40_repeat_CS"/>
</dbReference>
<feature type="repeat" description="WD" evidence="3">
    <location>
        <begin position="55"/>
        <end position="86"/>
    </location>
</feature>
<dbReference type="PRINTS" id="PR00320">
    <property type="entry name" value="GPROTEINBRPT"/>
</dbReference>
<dbReference type="PANTHER" id="PTHR44019:SF8">
    <property type="entry name" value="POC1 CENTRIOLAR PROTEIN HOMOLOG"/>
    <property type="match status" value="1"/>
</dbReference>
<dbReference type="InterPro" id="IPR020472">
    <property type="entry name" value="WD40_PAC1"/>
</dbReference>
<dbReference type="Pfam" id="PF00400">
    <property type="entry name" value="WD40"/>
    <property type="match status" value="7"/>
</dbReference>
<dbReference type="CDD" id="cd00200">
    <property type="entry name" value="WD40"/>
    <property type="match status" value="1"/>
</dbReference>
<evidence type="ECO:0000256" key="1">
    <source>
        <dbReference type="ARBA" id="ARBA00022574"/>
    </source>
</evidence>
<feature type="region of interest" description="Disordered" evidence="4">
    <location>
        <begin position="429"/>
        <end position="469"/>
    </location>
</feature>
<keyword evidence="6" id="KW-1185">Reference proteome</keyword>
<dbReference type="InterPro" id="IPR015943">
    <property type="entry name" value="WD40/YVTN_repeat-like_dom_sf"/>
</dbReference>
<protein>
    <submittedName>
        <fullName evidence="5">Uncharacterized protein</fullName>
    </submittedName>
</protein>
<gene>
    <name evidence="5" type="ORF">KFE25_006057</name>
</gene>
<dbReference type="SUPFAM" id="SSF50978">
    <property type="entry name" value="WD40 repeat-like"/>
    <property type="match status" value="1"/>
</dbReference>
<dbReference type="SMART" id="SM00320">
    <property type="entry name" value="WD40"/>
    <property type="match status" value="7"/>
</dbReference>
<organism evidence="5 6">
    <name type="scientific">Diacronema lutheri</name>
    <name type="common">Unicellular marine alga</name>
    <name type="synonym">Monochrysis lutheri</name>
    <dbReference type="NCBI Taxonomy" id="2081491"/>
    <lineage>
        <taxon>Eukaryota</taxon>
        <taxon>Haptista</taxon>
        <taxon>Haptophyta</taxon>
        <taxon>Pavlovophyceae</taxon>
        <taxon>Pavlovales</taxon>
        <taxon>Pavlovaceae</taxon>
        <taxon>Diacronema</taxon>
    </lineage>
</organism>
<dbReference type="InterPro" id="IPR036322">
    <property type="entry name" value="WD40_repeat_dom_sf"/>
</dbReference>
<dbReference type="InterPro" id="IPR001680">
    <property type="entry name" value="WD40_rpt"/>
</dbReference>
<evidence type="ECO:0000256" key="2">
    <source>
        <dbReference type="ARBA" id="ARBA00022737"/>
    </source>
</evidence>
<proteinExistence type="predicted"/>
<feature type="compositionally biased region" description="Low complexity" evidence="4">
    <location>
        <begin position="362"/>
        <end position="375"/>
    </location>
</feature>
<sequence>MAHAGDPSLERSFRGHRDTVTSVCFNPNMKQLVSGSMDSSVMVWNFKVQMRAFRFAGHKGPVFSVAASPTGSLIASGSRDKTIRLWLPTVRGECTVVKSHTGAVRSVDFSPDGQHLISASDDKTIKVWSIPAQRFRFSLSGHANWVRCAKFSPDGRLIVSAGDDKAVKLWDIDQHGCIHTFHEHSAMVTGALFHPNGTCVASCSADRSIKVWDIRTYQLLQHYAAHGDAVTSLNFHPAGNFLVSSSADSTVKVWDLLEGRLMYTIHGHEGDVCATAFSPHGDYFATAGADMQVQVWRSNFDRAHELRAPGGTAGLSTPPAAPLAAHGRAKEAWGAAGEGASAIFAGPSVVPGAGGGAGGAGAPAVRPATAGATPRQMPRGASPRFQVPDDGALAAAAAVKGAGAPCTASGCSVGTMGAYPSASAGWAGVGGPSSRATSPRGRPGWPARAGSPETMRTPTRSRSSAGSPARKALLTPAAMLIDGQAGGGKAIGVAAAPPKPVGVVLQPSRQPPSWDPPENSLGIPQSADFSVKQLPEQLASTLDHVVGQLDLLAQTVAILDQRLTLNEDQGRRVEALLKQLVPQSTVTQSSFRTE</sequence>
<dbReference type="InterPro" id="IPR050505">
    <property type="entry name" value="WDR55/POC1"/>
</dbReference>
<feature type="repeat" description="WD" evidence="3">
    <location>
        <begin position="13"/>
        <end position="47"/>
    </location>
</feature>
<dbReference type="EMBL" id="JAGTXO010000002">
    <property type="protein sequence ID" value="KAG8469602.1"/>
    <property type="molecule type" value="Genomic_DNA"/>
</dbReference>
<feature type="repeat" description="WD" evidence="3">
    <location>
        <begin position="139"/>
        <end position="180"/>
    </location>
</feature>
<dbReference type="OMA" id="HREACHD"/>
<dbReference type="PROSITE" id="PS00678">
    <property type="entry name" value="WD_REPEATS_1"/>
    <property type="match status" value="4"/>
</dbReference>
<dbReference type="PANTHER" id="PTHR44019">
    <property type="entry name" value="WD REPEAT-CONTAINING PROTEIN 55"/>
    <property type="match status" value="1"/>
</dbReference>
<evidence type="ECO:0000256" key="3">
    <source>
        <dbReference type="PROSITE-ProRule" id="PRU00221"/>
    </source>
</evidence>
<dbReference type="AlphaFoldDB" id="A0A8J5XVW5"/>
<reference evidence="5" key="1">
    <citation type="submission" date="2021-05" db="EMBL/GenBank/DDBJ databases">
        <title>The genome of the haptophyte Pavlova lutheri (Diacronema luteri, Pavlovales) - a model for lipid biosynthesis in eukaryotic algae.</title>
        <authorList>
            <person name="Hulatt C.J."/>
            <person name="Posewitz M.C."/>
        </authorList>
    </citation>
    <scope>NUCLEOTIDE SEQUENCE</scope>
    <source>
        <strain evidence="5">NIVA-4/92</strain>
    </source>
</reference>
<evidence type="ECO:0000313" key="5">
    <source>
        <dbReference type="EMBL" id="KAG8469602.1"/>
    </source>
</evidence>
<feature type="repeat" description="WD" evidence="3">
    <location>
        <begin position="265"/>
        <end position="296"/>
    </location>
</feature>
<dbReference type="PROSITE" id="PS50294">
    <property type="entry name" value="WD_REPEATS_REGION"/>
    <property type="match status" value="7"/>
</dbReference>
<feature type="repeat" description="WD" evidence="3">
    <location>
        <begin position="223"/>
        <end position="264"/>
    </location>
</feature>